<dbReference type="Proteomes" id="UP000242699">
    <property type="component" value="Unassembled WGS sequence"/>
</dbReference>
<evidence type="ECO:0000313" key="3">
    <source>
        <dbReference type="Proteomes" id="UP000242699"/>
    </source>
</evidence>
<dbReference type="InterPro" id="IPR023606">
    <property type="entry name" value="CoA-Trfase_III_dom_1_sf"/>
</dbReference>
<dbReference type="SUPFAM" id="SSF89796">
    <property type="entry name" value="CoA-transferase family III (CaiB/BaiF)"/>
    <property type="match status" value="1"/>
</dbReference>
<gene>
    <name evidence="2" type="ORF">C7B43_15760</name>
</gene>
<dbReference type="Gene3D" id="3.40.50.10540">
    <property type="entry name" value="Crotonobetainyl-coa:carnitine coa-transferase, domain 1"/>
    <property type="match status" value="1"/>
</dbReference>
<evidence type="ECO:0000313" key="2">
    <source>
        <dbReference type="EMBL" id="PSR25928.1"/>
    </source>
</evidence>
<sequence length="403" mass="43955">MDALAGIRVLDLTQIMAGPFCTELLADLGAEVIKIERPNGGDDARRMGSNIAPNESLSFIAMNRNKLGMAIDIRTEAGRNLLLRLIQTADVLVENFRPGTMAHLGLSYEQVQAINPGLVYCSISAFGQTGPFAERGGFDLVAQAMSGIISVTGTPDHPAKCGVPLSDLNAGLFASHAILAALLYRGKTGEGQYIDTSLLEGALAYTIWESNEYWSTGDNPKGLGTAHRNSSPYQTFPTADGAIAIGAANQRNWERLAEVLDADELLHDSRFETNRLRTVHRDELASILAPIFQQRSTSEWLEALDAAQVPAGPVLRMSEVYAHPQVIARHMEDTYQHPLAGLVHSIGMPVKLSRTPARIHCPAPLLGQHTFRIMKTLGMTDEECLELEREGIVVDAHWKEPEE</sequence>
<name>A0A2T2WUK9_9FIRM</name>
<dbReference type="InterPro" id="IPR044855">
    <property type="entry name" value="CoA-Trfase_III_dom3_sf"/>
</dbReference>
<protein>
    <submittedName>
        <fullName evidence="2">CoA transferase</fullName>
    </submittedName>
</protein>
<dbReference type="AlphaFoldDB" id="A0A2T2WUK9"/>
<dbReference type="PANTHER" id="PTHR48207:SF4">
    <property type="entry name" value="BLL6097 PROTEIN"/>
    <property type="match status" value="1"/>
</dbReference>
<dbReference type="GO" id="GO:0008410">
    <property type="term" value="F:CoA-transferase activity"/>
    <property type="evidence" value="ECO:0007669"/>
    <property type="project" value="TreeGrafter"/>
</dbReference>
<dbReference type="InterPro" id="IPR050483">
    <property type="entry name" value="CoA-transferase_III_domain"/>
</dbReference>
<evidence type="ECO:0000256" key="1">
    <source>
        <dbReference type="ARBA" id="ARBA00022679"/>
    </source>
</evidence>
<accession>A0A2T2WUK9</accession>
<comment type="caution">
    <text evidence="2">The sequence shown here is derived from an EMBL/GenBank/DDBJ whole genome shotgun (WGS) entry which is preliminary data.</text>
</comment>
<dbReference type="InterPro" id="IPR003673">
    <property type="entry name" value="CoA-Trfase_fam_III"/>
</dbReference>
<reference evidence="2 3" key="1">
    <citation type="journal article" date="2014" name="BMC Genomics">
        <title>Comparison of environmental and isolate Sulfobacillus genomes reveals diverse carbon, sulfur, nitrogen, and hydrogen metabolisms.</title>
        <authorList>
            <person name="Justice N.B."/>
            <person name="Norman A."/>
            <person name="Brown C.T."/>
            <person name="Singh A."/>
            <person name="Thomas B.C."/>
            <person name="Banfield J.F."/>
        </authorList>
    </citation>
    <scope>NUCLEOTIDE SEQUENCE [LARGE SCALE GENOMIC DNA]</scope>
    <source>
        <strain evidence="2">AMDSBA1</strain>
    </source>
</reference>
<keyword evidence="1 2" id="KW-0808">Transferase</keyword>
<dbReference type="EMBL" id="PXYT01000047">
    <property type="protein sequence ID" value="PSR25928.1"/>
    <property type="molecule type" value="Genomic_DNA"/>
</dbReference>
<dbReference type="Pfam" id="PF02515">
    <property type="entry name" value="CoA_transf_3"/>
    <property type="match status" value="1"/>
</dbReference>
<dbReference type="Gene3D" id="3.30.1540.10">
    <property type="entry name" value="formyl-coa transferase, domain 3"/>
    <property type="match status" value="1"/>
</dbReference>
<proteinExistence type="predicted"/>
<organism evidence="2 3">
    <name type="scientific">Sulfobacillus benefaciens</name>
    <dbReference type="NCBI Taxonomy" id="453960"/>
    <lineage>
        <taxon>Bacteria</taxon>
        <taxon>Bacillati</taxon>
        <taxon>Bacillota</taxon>
        <taxon>Clostridia</taxon>
        <taxon>Eubacteriales</taxon>
        <taxon>Clostridiales Family XVII. Incertae Sedis</taxon>
        <taxon>Sulfobacillus</taxon>
    </lineage>
</organism>
<dbReference type="PANTHER" id="PTHR48207">
    <property type="entry name" value="SUCCINATE--HYDROXYMETHYLGLUTARATE COA-TRANSFERASE"/>
    <property type="match status" value="1"/>
</dbReference>